<organism evidence="2 3">
    <name type="scientific">Haloflavibacter putidus</name>
    <dbReference type="NCBI Taxonomy" id="2576776"/>
    <lineage>
        <taxon>Bacteria</taxon>
        <taxon>Pseudomonadati</taxon>
        <taxon>Bacteroidota</taxon>
        <taxon>Flavobacteriia</taxon>
        <taxon>Flavobacteriales</taxon>
        <taxon>Flavobacteriaceae</taxon>
        <taxon>Haloflavibacter</taxon>
    </lineage>
</organism>
<protein>
    <submittedName>
        <fullName evidence="2">DUF4199 domain-containing protein</fullName>
    </submittedName>
</protein>
<keyword evidence="3" id="KW-1185">Reference proteome</keyword>
<evidence type="ECO:0000256" key="1">
    <source>
        <dbReference type="SAM" id="Phobius"/>
    </source>
</evidence>
<keyword evidence="1" id="KW-0812">Transmembrane</keyword>
<comment type="caution">
    <text evidence="2">The sequence shown here is derived from an EMBL/GenBank/DDBJ whole genome shotgun (WGS) entry which is preliminary data.</text>
</comment>
<accession>A0A507ZPH5</accession>
<feature type="transmembrane region" description="Helical" evidence="1">
    <location>
        <begin position="141"/>
        <end position="165"/>
    </location>
</feature>
<dbReference type="EMBL" id="VIAR01000004">
    <property type="protein sequence ID" value="TQD39470.1"/>
    <property type="molecule type" value="Genomic_DNA"/>
</dbReference>
<keyword evidence="1" id="KW-0472">Membrane</keyword>
<evidence type="ECO:0000313" key="2">
    <source>
        <dbReference type="EMBL" id="TQD39470.1"/>
    </source>
</evidence>
<dbReference type="OrthoDB" id="1122768at2"/>
<proteinExistence type="predicted"/>
<reference evidence="2 3" key="1">
    <citation type="submission" date="2019-06" db="EMBL/GenBank/DDBJ databases">
        <title>Flavibacter putida gen. nov., sp. nov., a novel marine bacterium of the family Flavobacteriaceae isolated from coastal seawater.</title>
        <authorList>
            <person name="Feng X."/>
        </authorList>
    </citation>
    <scope>NUCLEOTIDE SEQUENCE [LARGE SCALE GENOMIC DNA]</scope>
    <source>
        <strain evidence="2 3">PLHSN227</strain>
    </source>
</reference>
<dbReference type="RefSeq" id="WP_141421417.1">
    <property type="nucleotide sequence ID" value="NZ_VIAR01000004.1"/>
</dbReference>
<dbReference type="Proteomes" id="UP000317169">
    <property type="component" value="Unassembled WGS sequence"/>
</dbReference>
<dbReference type="Pfam" id="PF13858">
    <property type="entry name" value="DUF4199"/>
    <property type="match status" value="1"/>
</dbReference>
<feature type="transmembrane region" description="Helical" evidence="1">
    <location>
        <begin position="12"/>
        <end position="32"/>
    </location>
</feature>
<dbReference type="AlphaFoldDB" id="A0A507ZPH5"/>
<sequence length="173" mass="19123">MKNTASIQSTAGTYGVILGVFGIALLILTYVLNLQESNLYLSIASILITVFIYFYGIKNYKQDNNGFLKLGQALKVGLAIAAIGGLIGAIYAFVHYSFIYPEFQEIALETSKTAMMESQPNMSDEQMNQALEMSKMFTTPFWMATMSLIGTLFMGFIISLILGLVMKKDNPVH</sequence>
<feature type="transmembrane region" description="Helical" evidence="1">
    <location>
        <begin position="76"/>
        <end position="94"/>
    </location>
</feature>
<gene>
    <name evidence="2" type="ORF">FKR84_06130</name>
</gene>
<feature type="transmembrane region" description="Helical" evidence="1">
    <location>
        <begin position="38"/>
        <end position="55"/>
    </location>
</feature>
<keyword evidence="1" id="KW-1133">Transmembrane helix</keyword>
<name>A0A507ZPH5_9FLAO</name>
<evidence type="ECO:0000313" key="3">
    <source>
        <dbReference type="Proteomes" id="UP000317169"/>
    </source>
</evidence>
<dbReference type="InterPro" id="IPR025250">
    <property type="entry name" value="DUF4199"/>
</dbReference>